<dbReference type="EC" id="2.7.4.3" evidence="5 7"/>
<evidence type="ECO:0000256" key="2">
    <source>
        <dbReference type="ARBA" id="ARBA00022727"/>
    </source>
</evidence>
<comment type="pathway">
    <text evidence="5">Purine metabolism; AMP biosynthesis via salvage pathway; AMP from ADP: step 1/1.</text>
</comment>
<dbReference type="GO" id="GO:0044209">
    <property type="term" value="P:AMP salvage"/>
    <property type="evidence" value="ECO:0007669"/>
    <property type="project" value="UniProtKB-UniRule"/>
</dbReference>
<evidence type="ECO:0000256" key="3">
    <source>
        <dbReference type="ARBA" id="ARBA00022741"/>
    </source>
</evidence>
<feature type="binding site" evidence="5">
    <location>
        <begin position="138"/>
        <end position="139"/>
    </location>
    <ligand>
        <name>ATP</name>
        <dbReference type="ChEBI" id="CHEBI:30616"/>
    </ligand>
</feature>
<organism evidence="9 10">
    <name type="scientific">Candidatus Uhrbacteria bacterium RIFCSPHIGHO2_02_FULL_60_10</name>
    <dbReference type="NCBI Taxonomy" id="1802392"/>
    <lineage>
        <taxon>Bacteria</taxon>
        <taxon>Candidatus Uhriibacteriota</taxon>
    </lineage>
</organism>
<dbReference type="Proteomes" id="UP000177088">
    <property type="component" value="Unassembled WGS sequence"/>
</dbReference>
<proteinExistence type="inferred from homology"/>
<feature type="binding site" evidence="5">
    <location>
        <position position="127"/>
    </location>
    <ligand>
        <name>ATP</name>
        <dbReference type="ChEBI" id="CHEBI:30616"/>
    </ligand>
</feature>
<keyword evidence="2 5" id="KW-0545">Nucleotide biosynthesis</keyword>
<keyword evidence="3 5" id="KW-0547">Nucleotide-binding</keyword>
<comment type="function">
    <text evidence="5">Catalyzes the reversible transfer of the terminal phosphate group between ATP and AMP. Plays an important role in cellular energy homeostasis and in adenine nucleotide metabolism.</text>
</comment>
<dbReference type="NCBIfam" id="TIGR01351">
    <property type="entry name" value="adk"/>
    <property type="match status" value="1"/>
</dbReference>
<evidence type="ECO:0000256" key="4">
    <source>
        <dbReference type="ARBA" id="ARBA00022777"/>
    </source>
</evidence>
<feature type="binding site" evidence="5">
    <location>
        <position position="173"/>
    </location>
    <ligand>
        <name>AMP</name>
        <dbReference type="ChEBI" id="CHEBI:456215"/>
    </ligand>
</feature>
<comment type="caution">
    <text evidence="5">Lacks conserved residue(s) required for the propagation of feature annotation.</text>
</comment>
<dbReference type="InterPro" id="IPR006259">
    <property type="entry name" value="Adenyl_kin_sub"/>
</dbReference>
<keyword evidence="4 5" id="KW-0418">Kinase</keyword>
<dbReference type="PROSITE" id="PS00113">
    <property type="entry name" value="ADENYLATE_KINASE"/>
    <property type="match status" value="1"/>
</dbReference>
<feature type="binding site" evidence="5">
    <location>
        <position position="36"/>
    </location>
    <ligand>
        <name>AMP</name>
        <dbReference type="ChEBI" id="CHEBI:456215"/>
    </ligand>
</feature>
<keyword evidence="1 5" id="KW-0808">Transferase</keyword>
<evidence type="ECO:0000313" key="9">
    <source>
        <dbReference type="EMBL" id="OGL73412.1"/>
    </source>
</evidence>
<dbReference type="UniPathway" id="UPA00588">
    <property type="reaction ID" value="UER00649"/>
</dbReference>
<comment type="subcellular location">
    <subcellularLocation>
        <location evidence="5 7">Cytoplasm</location>
    </subcellularLocation>
</comment>
<dbReference type="SUPFAM" id="SSF52540">
    <property type="entry name" value="P-loop containing nucleoside triphosphate hydrolases"/>
    <property type="match status" value="1"/>
</dbReference>
<dbReference type="Gene3D" id="3.40.50.300">
    <property type="entry name" value="P-loop containing nucleotide triphosphate hydrolases"/>
    <property type="match status" value="1"/>
</dbReference>
<feature type="binding site" evidence="5">
    <location>
        <position position="155"/>
    </location>
    <ligand>
        <name>Zn(2+)</name>
        <dbReference type="ChEBI" id="CHEBI:29105"/>
        <note>structural</note>
    </ligand>
</feature>
<dbReference type="InterPro" id="IPR000850">
    <property type="entry name" value="Adenylat/UMP-CMP_kin"/>
</dbReference>
<comment type="catalytic activity">
    <reaction evidence="5 7">
        <text>AMP + ATP = 2 ADP</text>
        <dbReference type="Rhea" id="RHEA:12973"/>
        <dbReference type="ChEBI" id="CHEBI:30616"/>
        <dbReference type="ChEBI" id="CHEBI:456215"/>
        <dbReference type="ChEBI" id="CHEBI:456216"/>
        <dbReference type="EC" id="2.7.4.3"/>
    </reaction>
</comment>
<feature type="binding site" evidence="5">
    <location>
        <begin position="10"/>
        <end position="15"/>
    </location>
    <ligand>
        <name>ATP</name>
        <dbReference type="ChEBI" id="CHEBI:30616"/>
    </ligand>
</feature>
<comment type="subunit">
    <text evidence="5 7">Monomer.</text>
</comment>
<dbReference type="HAMAP" id="MF_00235">
    <property type="entry name" value="Adenylate_kinase_Adk"/>
    <property type="match status" value="1"/>
</dbReference>
<dbReference type="Pfam" id="PF00406">
    <property type="entry name" value="ADK"/>
    <property type="match status" value="1"/>
</dbReference>
<evidence type="ECO:0000256" key="1">
    <source>
        <dbReference type="ARBA" id="ARBA00022679"/>
    </source>
</evidence>
<dbReference type="NCBIfam" id="NF001381">
    <property type="entry name" value="PRK00279.1-3"/>
    <property type="match status" value="1"/>
</dbReference>
<dbReference type="GO" id="GO:0004017">
    <property type="term" value="F:AMP kinase activity"/>
    <property type="evidence" value="ECO:0007669"/>
    <property type="project" value="UniProtKB-UniRule"/>
</dbReference>
<feature type="binding site" evidence="5">
    <location>
        <position position="135"/>
    </location>
    <ligand>
        <name>Zn(2+)</name>
        <dbReference type="ChEBI" id="CHEBI:29105"/>
        <note>structural</note>
    </ligand>
</feature>
<feature type="domain" description="Adenylate kinase active site lid" evidence="8">
    <location>
        <begin position="133"/>
        <end position="164"/>
    </location>
</feature>
<feature type="binding site" evidence="5">
    <location>
        <position position="92"/>
    </location>
    <ligand>
        <name>AMP</name>
        <dbReference type="ChEBI" id="CHEBI:456215"/>
    </ligand>
</feature>
<comment type="caution">
    <text evidence="9">The sequence shown here is derived from an EMBL/GenBank/DDBJ whole genome shotgun (WGS) entry which is preliminary data.</text>
</comment>
<dbReference type="SUPFAM" id="SSF57774">
    <property type="entry name" value="Microbial and mitochondrial ADK, insert 'zinc finger' domain"/>
    <property type="match status" value="1"/>
</dbReference>
<evidence type="ECO:0000256" key="7">
    <source>
        <dbReference type="RuleBase" id="RU003331"/>
    </source>
</evidence>
<feature type="binding site" evidence="5">
    <location>
        <position position="152"/>
    </location>
    <ligand>
        <name>Zn(2+)</name>
        <dbReference type="ChEBI" id="CHEBI:29105"/>
        <note>structural</note>
    </ligand>
</feature>
<dbReference type="PANTHER" id="PTHR23359">
    <property type="entry name" value="NUCLEOTIDE KINASE"/>
    <property type="match status" value="1"/>
</dbReference>
<dbReference type="Pfam" id="PF05191">
    <property type="entry name" value="ADK_lid"/>
    <property type="match status" value="1"/>
</dbReference>
<feature type="binding site" evidence="5">
    <location>
        <position position="130"/>
    </location>
    <ligand>
        <name>Zn(2+)</name>
        <dbReference type="ChEBI" id="CHEBI:29105"/>
        <note>structural</note>
    </ligand>
</feature>
<keyword evidence="5 7" id="KW-0067">ATP-binding</keyword>
<comment type="domain">
    <text evidence="5">Consists of three domains, a large central CORE domain and two small peripheral domains, NMPbind and LID, which undergo movements during catalysis. The LID domain closes over the site of phosphoryl transfer upon ATP binding. Assembling and dissambling the active center during each catalytic cycle provides an effective means to prevent ATP hydrolysis. Some bacteria have evolved a zinc-coordinating structure that stabilizes the LID domain.</text>
</comment>
<dbReference type="AlphaFoldDB" id="A0A1F7U5A1"/>
<gene>
    <name evidence="5" type="primary">adk</name>
    <name evidence="9" type="ORF">A3C96_00850</name>
</gene>
<dbReference type="InterPro" id="IPR027417">
    <property type="entry name" value="P-loop_NTPase"/>
</dbReference>
<keyword evidence="5" id="KW-0479">Metal-binding</keyword>
<evidence type="ECO:0000313" key="10">
    <source>
        <dbReference type="Proteomes" id="UP000177088"/>
    </source>
</evidence>
<keyword evidence="5" id="KW-0862">Zinc</keyword>
<dbReference type="GO" id="GO:0005737">
    <property type="term" value="C:cytoplasm"/>
    <property type="evidence" value="ECO:0007669"/>
    <property type="project" value="UniProtKB-SubCell"/>
</dbReference>
<dbReference type="CDD" id="cd01428">
    <property type="entry name" value="ADK"/>
    <property type="match status" value="1"/>
</dbReference>
<dbReference type="GO" id="GO:0008270">
    <property type="term" value="F:zinc ion binding"/>
    <property type="evidence" value="ECO:0007669"/>
    <property type="project" value="UniProtKB-UniRule"/>
</dbReference>
<keyword evidence="5" id="KW-0963">Cytoplasm</keyword>
<protein>
    <recommendedName>
        <fullName evidence="5 7">Adenylate kinase</fullName>
        <shortName evidence="5">AK</shortName>
        <ecNumber evidence="5 7">2.7.4.3</ecNumber>
    </recommendedName>
    <alternativeName>
        <fullName evidence="5">ATP-AMP transphosphorylase</fullName>
    </alternativeName>
    <alternativeName>
        <fullName evidence="5">ATP:AMP phosphotransferase</fullName>
    </alternativeName>
    <alternativeName>
        <fullName evidence="5">Adenylate monophosphate kinase</fullName>
    </alternativeName>
</protein>
<feature type="binding site" evidence="5">
    <location>
        <position position="162"/>
    </location>
    <ligand>
        <name>AMP</name>
        <dbReference type="ChEBI" id="CHEBI:456215"/>
    </ligand>
</feature>
<dbReference type="InterPro" id="IPR036193">
    <property type="entry name" value="ADK_active_lid_dom_sf"/>
</dbReference>
<feature type="binding site" evidence="5">
    <location>
        <position position="201"/>
    </location>
    <ligand>
        <name>ATP</name>
        <dbReference type="ChEBI" id="CHEBI:30616"/>
    </ligand>
</feature>
<dbReference type="InterPro" id="IPR007862">
    <property type="entry name" value="Adenylate_kinase_lid-dom"/>
</dbReference>
<evidence type="ECO:0000256" key="5">
    <source>
        <dbReference type="HAMAP-Rule" id="MF_00235"/>
    </source>
</evidence>
<dbReference type="InterPro" id="IPR033690">
    <property type="entry name" value="Adenylat_kinase_CS"/>
</dbReference>
<reference evidence="9 10" key="1">
    <citation type="journal article" date="2016" name="Nat. Commun.">
        <title>Thousands of microbial genomes shed light on interconnected biogeochemical processes in an aquifer system.</title>
        <authorList>
            <person name="Anantharaman K."/>
            <person name="Brown C.T."/>
            <person name="Hug L.A."/>
            <person name="Sharon I."/>
            <person name="Castelle C.J."/>
            <person name="Probst A.J."/>
            <person name="Thomas B.C."/>
            <person name="Singh A."/>
            <person name="Wilkins M.J."/>
            <person name="Karaoz U."/>
            <person name="Brodie E.L."/>
            <person name="Williams K.H."/>
            <person name="Hubbard S.S."/>
            <person name="Banfield J.F."/>
        </authorList>
    </citation>
    <scope>NUCLEOTIDE SEQUENCE [LARGE SCALE GENOMIC DNA]</scope>
</reference>
<name>A0A1F7U5A1_9BACT</name>
<dbReference type="GO" id="GO:0005524">
    <property type="term" value="F:ATP binding"/>
    <property type="evidence" value="ECO:0007669"/>
    <property type="project" value="UniProtKB-UniRule"/>
</dbReference>
<feature type="binding site" evidence="5">
    <location>
        <begin position="85"/>
        <end position="88"/>
    </location>
    <ligand>
        <name>AMP</name>
        <dbReference type="ChEBI" id="CHEBI:456215"/>
    </ligand>
</feature>
<evidence type="ECO:0000259" key="8">
    <source>
        <dbReference type="Pfam" id="PF05191"/>
    </source>
</evidence>
<feature type="region of interest" description="NMP" evidence="5">
    <location>
        <begin position="30"/>
        <end position="59"/>
    </location>
</feature>
<comment type="similarity">
    <text evidence="5 6">Belongs to the adenylate kinase family.</text>
</comment>
<dbReference type="EMBL" id="MGEA01000061">
    <property type="protein sequence ID" value="OGL73412.1"/>
    <property type="molecule type" value="Genomic_DNA"/>
</dbReference>
<accession>A0A1F7U5A1</accession>
<evidence type="ECO:0000256" key="6">
    <source>
        <dbReference type="RuleBase" id="RU003330"/>
    </source>
</evidence>
<dbReference type="PRINTS" id="PR00094">
    <property type="entry name" value="ADENYLTKNASE"/>
</dbReference>
<sequence length="219" mass="24116">MNIVILGPQGSGKGTQARLIAAEYGLPHFSPGQLFRSEIEKGSPLGRQVADYVKRGEIVPTALAESVIQERLARPDTERGLILDGFPRLQEQALQLDRIMERLGRKVTHAIKLDITDATAYVRLTGRLECTNKSCATSFHQALRPPAAAGLCDKCLSPLAPRQDDEAGAIRRRLEIYHSETEPLANFYQAKGVLHDINAERPVDEIFAEIKGILGKPVQ</sequence>